<organism evidence="19 20">
    <name type="scientific">Rotaria magnacalcarata</name>
    <dbReference type="NCBI Taxonomy" id="392030"/>
    <lineage>
        <taxon>Eukaryota</taxon>
        <taxon>Metazoa</taxon>
        <taxon>Spiralia</taxon>
        <taxon>Gnathifera</taxon>
        <taxon>Rotifera</taxon>
        <taxon>Eurotatoria</taxon>
        <taxon>Bdelloidea</taxon>
        <taxon>Philodinida</taxon>
        <taxon>Philodinidae</taxon>
        <taxon>Rotaria</taxon>
    </lineage>
</organism>
<dbReference type="PROSITE" id="PS50088">
    <property type="entry name" value="ANK_REPEAT"/>
    <property type="match status" value="1"/>
</dbReference>
<evidence type="ECO:0000256" key="16">
    <source>
        <dbReference type="PROSITE-ProRule" id="PRU00239"/>
    </source>
</evidence>
<dbReference type="Gene3D" id="1.25.40.20">
    <property type="entry name" value="Ankyrin repeat-containing domain"/>
    <property type="match status" value="1"/>
</dbReference>
<dbReference type="InterPro" id="IPR038765">
    <property type="entry name" value="Papain-like_cys_pep_sf"/>
</dbReference>
<evidence type="ECO:0000256" key="1">
    <source>
        <dbReference type="ARBA" id="ARBA00004651"/>
    </source>
</evidence>
<feature type="transmembrane region" description="Helical" evidence="17">
    <location>
        <begin position="516"/>
        <end position="538"/>
    </location>
</feature>
<keyword evidence="17" id="KW-1133">Transmembrane helix</keyword>
<keyword evidence="8" id="KW-0677">Repeat</keyword>
<dbReference type="PROSITE" id="PS00139">
    <property type="entry name" value="THIOL_PROTEASE_CYS"/>
    <property type="match status" value="1"/>
</dbReference>
<evidence type="ECO:0000256" key="9">
    <source>
        <dbReference type="ARBA" id="ARBA00022801"/>
    </source>
</evidence>
<dbReference type="GO" id="GO:0004198">
    <property type="term" value="F:calcium-dependent cysteine-type endopeptidase activity"/>
    <property type="evidence" value="ECO:0007669"/>
    <property type="project" value="InterPro"/>
</dbReference>
<feature type="transmembrane region" description="Helical" evidence="17">
    <location>
        <begin position="488"/>
        <end position="509"/>
    </location>
</feature>
<dbReference type="SUPFAM" id="SSF48403">
    <property type="entry name" value="Ankyrin repeat"/>
    <property type="match status" value="1"/>
</dbReference>
<feature type="transmembrane region" description="Helical" evidence="17">
    <location>
        <begin position="400"/>
        <end position="424"/>
    </location>
</feature>
<keyword evidence="15" id="KW-0040">ANK repeat</keyword>
<dbReference type="GO" id="GO:0006508">
    <property type="term" value="P:proteolysis"/>
    <property type="evidence" value="ECO:0007669"/>
    <property type="project" value="UniProtKB-KW"/>
</dbReference>
<dbReference type="PRINTS" id="PR00704">
    <property type="entry name" value="CALPAIN"/>
</dbReference>
<evidence type="ECO:0000256" key="6">
    <source>
        <dbReference type="ARBA" id="ARBA00022670"/>
    </source>
</evidence>
<evidence type="ECO:0000313" key="20">
    <source>
        <dbReference type="Proteomes" id="UP000681967"/>
    </source>
</evidence>
<evidence type="ECO:0000259" key="18">
    <source>
        <dbReference type="PROSITE" id="PS50203"/>
    </source>
</evidence>
<proteinExistence type="inferred from homology"/>
<dbReference type="Pfam" id="PF00023">
    <property type="entry name" value="Ank"/>
    <property type="match status" value="1"/>
</dbReference>
<keyword evidence="12" id="KW-0406">Ion transport</keyword>
<keyword evidence="3" id="KW-0813">Transport</keyword>
<dbReference type="GO" id="GO:0005262">
    <property type="term" value="F:calcium channel activity"/>
    <property type="evidence" value="ECO:0007669"/>
    <property type="project" value="UniProtKB-KW"/>
</dbReference>
<comment type="subcellular location">
    <subcellularLocation>
        <location evidence="1">Cell membrane</location>
        <topology evidence="1">Multi-pass membrane protein</topology>
    </subcellularLocation>
</comment>
<dbReference type="InterPro" id="IPR022684">
    <property type="entry name" value="Calpain_cysteine_protease"/>
</dbReference>
<comment type="caution">
    <text evidence="16">Lacks conserved residue(s) required for the propagation of feature annotation.</text>
</comment>
<gene>
    <name evidence="19" type="ORF">BYL167_LOCUS5198</name>
</gene>
<dbReference type="Gene3D" id="3.90.70.10">
    <property type="entry name" value="Cysteine proteinases"/>
    <property type="match status" value="1"/>
</dbReference>
<dbReference type="GO" id="GO:0098703">
    <property type="term" value="P:calcium ion import across plasma membrane"/>
    <property type="evidence" value="ECO:0007669"/>
    <property type="project" value="TreeGrafter"/>
</dbReference>
<protein>
    <recommendedName>
        <fullName evidence="18">Calpain catalytic domain-containing protein</fullName>
    </recommendedName>
</protein>
<evidence type="ECO:0000256" key="8">
    <source>
        <dbReference type="ARBA" id="ARBA00022737"/>
    </source>
</evidence>
<dbReference type="Pfam" id="PF00648">
    <property type="entry name" value="Peptidase_C2"/>
    <property type="match status" value="1"/>
</dbReference>
<evidence type="ECO:0000256" key="13">
    <source>
        <dbReference type="ARBA" id="ARBA00023303"/>
    </source>
</evidence>
<evidence type="ECO:0000256" key="10">
    <source>
        <dbReference type="ARBA" id="ARBA00022807"/>
    </source>
</evidence>
<dbReference type="PANTHER" id="PTHR10582:SF2">
    <property type="entry name" value="INACTIVE"/>
    <property type="match status" value="1"/>
</dbReference>
<dbReference type="SMART" id="SM00248">
    <property type="entry name" value="ANK"/>
    <property type="match status" value="3"/>
</dbReference>
<keyword evidence="5" id="KW-0109">Calcium transport</keyword>
<dbReference type="CDD" id="cd00044">
    <property type="entry name" value="CysPc"/>
    <property type="match status" value="1"/>
</dbReference>
<dbReference type="EMBL" id="CAJOBH010001168">
    <property type="protein sequence ID" value="CAF3839586.1"/>
    <property type="molecule type" value="Genomic_DNA"/>
</dbReference>
<accession>A0A8S2K6K2</accession>
<comment type="caution">
    <text evidence="19">The sequence shown here is derived from an EMBL/GenBank/DDBJ whole genome shotgun (WGS) entry which is preliminary data.</text>
</comment>
<sequence length="1330" mass="151241">MPESLEVAASIWSRLVATVASKGKQLTEEQEEDESVLSAIERQTENSRKGGTIWEAVRKADEAALKRLLSENPSNADARGPVGECPIHMLFLYGTETHLNMARYLIINFPYTITQIYNKEEYYGEIVLHIAIIKRNPTMVEWLLGEEHNKAYLEQQLTSAASGVFFQEGRPCYYGETPLAFACCTNQWNIAEILLKFGASMDVVDSNGNTVLHLLVIHNLPEIYTKYKERWIAEQQTDKDSSDEDDDEYFRIEKQRITPLWKRLNKEGYTPLTLAAKLGQADMFSFLIEERKITQWSFGPVACVLYPLDQVDLECHEDSIESPVSALELIVQNAHVELIMHPRMVDLVNKKWERFARRIFFNRFLVTFSYLTVFLITTILDQTRNETIEGEGDDAVTTSVQPAGMLCQTICTIGRFFVLAGAIWKGRSELKEIETLGIRKYFQTTGSGLLENCLSCSFCLTILIVNIFRGLDMEAETAALAIASLLGWGYMLFFVMAFRLTGPFVVMIYEMLFNDVLRFCIIYVVFLVGFSQTFFVLFDYNGFKGFLTSVKHCFLGMLGDFDLDSYVETKHSYISVTFLLFYVIVVTILLLNLLVAMMGDTYGNIIEGATQVWHLERARIVFAIENEMESAERNLPLNKYWTNVDGERYLQVEEFNGKAFLAANSGGNSNNDCEKKTFNYDIATDCRLIISVDTNQWSCQFCTYTNPLSVFPKCKLCGQQLSQSATGSLINSSSMNTNESSTTSMSLQVLNRQQNDESNAKKIFLNIKSYCRQAKTHFVDDQFLPSPRSVGNIDGTFEWFRISEITSSSSDNRFNWTVYSSPESSDIQQGRLGDCWLMAALALVTERPKMLEHIILTKQVNQEGVYLIRLCHNGLWKIIIVDDCFPCTEHKQLAFSKSNRRQLYVPLIEKACAKLFGSYSALTSGQTEEGLHILTGAPCVRINLNSETNILDQDIIWAKLLSACEARLLIGAATGCDDVSEEDYKRANIHSCHAFSILAACFLSHISMQFVLVRDPHAQTNYNEKSITSSIHDRLNSTLSFSLPSGAFWISWPVFLKFFNSITISSYASDNYDVRDVAQYTQSSAKPIPSFHFYVSKTSNFDISLIYHRKYRGSTLTHTQSFILCDVEYGLDRDIGKSVAILESRYGTFTHWTGSLSPGFYVLVPFSTGFWNEKYSDTERLYTLVTHSKIPIDIQLANEPATLLADCLIAAVSKENINKTTDADFNYYTAPEKCHFSMFIAENSSFTNYLNLDIDMTDSTCISSSRKSFITHDCIPPRHRQIIFLTEWTHERNQPARMNYLYQSSFVTNSNHSVPEINISENDFHSFRSF</sequence>
<keyword evidence="17" id="KW-0472">Membrane</keyword>
<evidence type="ECO:0000256" key="11">
    <source>
        <dbReference type="ARBA" id="ARBA00022837"/>
    </source>
</evidence>
<keyword evidence="7" id="KW-0107">Calcium channel</keyword>
<dbReference type="Proteomes" id="UP000681967">
    <property type="component" value="Unassembled WGS sequence"/>
</dbReference>
<keyword evidence="17" id="KW-0812">Transmembrane</keyword>
<evidence type="ECO:0000256" key="4">
    <source>
        <dbReference type="ARBA" id="ARBA00022475"/>
    </source>
</evidence>
<feature type="transmembrane region" description="Helical" evidence="17">
    <location>
        <begin position="994"/>
        <end position="1013"/>
    </location>
</feature>
<dbReference type="GO" id="GO:0005886">
    <property type="term" value="C:plasma membrane"/>
    <property type="evidence" value="ECO:0007669"/>
    <property type="project" value="UniProtKB-SubCell"/>
</dbReference>
<feature type="transmembrane region" description="Helical" evidence="17">
    <location>
        <begin position="360"/>
        <end position="380"/>
    </location>
</feature>
<evidence type="ECO:0000256" key="15">
    <source>
        <dbReference type="PROSITE-ProRule" id="PRU00023"/>
    </source>
</evidence>
<evidence type="ECO:0000313" key="19">
    <source>
        <dbReference type="EMBL" id="CAF3839586.1"/>
    </source>
</evidence>
<reference evidence="19" key="1">
    <citation type="submission" date="2021-02" db="EMBL/GenBank/DDBJ databases">
        <authorList>
            <person name="Nowell W R."/>
        </authorList>
    </citation>
    <scope>NUCLEOTIDE SEQUENCE</scope>
</reference>
<feature type="domain" description="Calpain catalytic" evidence="18">
    <location>
        <begin position="777"/>
        <end position="1068"/>
    </location>
</feature>
<keyword evidence="13" id="KW-0407">Ion channel</keyword>
<dbReference type="PROSITE" id="PS50203">
    <property type="entry name" value="CALPAIN_CAT"/>
    <property type="match status" value="1"/>
</dbReference>
<keyword evidence="9" id="KW-0378">Hydrolase</keyword>
<evidence type="ECO:0000256" key="5">
    <source>
        <dbReference type="ARBA" id="ARBA00022568"/>
    </source>
</evidence>
<dbReference type="InterPro" id="IPR024862">
    <property type="entry name" value="TRPV"/>
</dbReference>
<dbReference type="InterPro" id="IPR001300">
    <property type="entry name" value="Peptidase_C2_calpain_cat"/>
</dbReference>
<dbReference type="PROSITE" id="PS50297">
    <property type="entry name" value="ANK_REP_REGION"/>
    <property type="match status" value="1"/>
</dbReference>
<dbReference type="SUPFAM" id="SSF54001">
    <property type="entry name" value="Cysteine proteinases"/>
    <property type="match status" value="1"/>
</dbReference>
<dbReference type="InterPro" id="IPR000169">
    <property type="entry name" value="Pept_cys_AS"/>
</dbReference>
<evidence type="ECO:0000256" key="14">
    <source>
        <dbReference type="PIRSR" id="PIRSR622684-1"/>
    </source>
</evidence>
<evidence type="ECO:0000256" key="12">
    <source>
        <dbReference type="ARBA" id="ARBA00023065"/>
    </source>
</evidence>
<evidence type="ECO:0000256" key="2">
    <source>
        <dbReference type="ARBA" id="ARBA00007623"/>
    </source>
</evidence>
<keyword evidence="10" id="KW-0788">Thiol protease</keyword>
<evidence type="ECO:0000256" key="7">
    <source>
        <dbReference type="ARBA" id="ARBA00022673"/>
    </source>
</evidence>
<dbReference type="PANTHER" id="PTHR10582">
    <property type="entry name" value="TRANSIENT RECEPTOR POTENTIAL ION CHANNEL PROTEIN"/>
    <property type="match status" value="1"/>
</dbReference>
<evidence type="ECO:0000256" key="3">
    <source>
        <dbReference type="ARBA" id="ARBA00022448"/>
    </source>
</evidence>
<name>A0A8S2K6K2_9BILA</name>
<feature type="active site" evidence="14">
    <location>
        <position position="835"/>
    </location>
</feature>
<dbReference type="InterPro" id="IPR002110">
    <property type="entry name" value="Ankyrin_rpt"/>
</dbReference>
<comment type="similarity">
    <text evidence="2">Belongs to the peptidase C2 family.</text>
</comment>
<feature type="active site" evidence="14">
    <location>
        <position position="993"/>
    </location>
</feature>
<feature type="transmembrane region" description="Helical" evidence="17">
    <location>
        <begin position="449"/>
        <end position="468"/>
    </location>
</feature>
<feature type="transmembrane region" description="Helical" evidence="17">
    <location>
        <begin position="573"/>
        <end position="595"/>
    </location>
</feature>
<keyword evidence="11" id="KW-0106">Calcium</keyword>
<feature type="repeat" description="ANK" evidence="15">
    <location>
        <begin position="174"/>
        <end position="206"/>
    </location>
</feature>
<dbReference type="InterPro" id="IPR036770">
    <property type="entry name" value="Ankyrin_rpt-contain_sf"/>
</dbReference>
<dbReference type="SMART" id="SM00230">
    <property type="entry name" value="CysPc"/>
    <property type="match status" value="1"/>
</dbReference>
<keyword evidence="4" id="KW-1003">Cell membrane</keyword>
<keyword evidence="6" id="KW-0645">Protease</keyword>
<evidence type="ECO:0000256" key="17">
    <source>
        <dbReference type="SAM" id="Phobius"/>
    </source>
</evidence>